<gene>
    <name evidence="2" type="ORF">E2605_07310</name>
</gene>
<name>A0A4Y8L7M6_9BACT</name>
<protein>
    <submittedName>
        <fullName evidence="2">DUF3575 domain-containing protein</fullName>
    </submittedName>
</protein>
<comment type="caution">
    <text evidence="2">The sequence shown here is derived from an EMBL/GenBank/DDBJ whole genome shotgun (WGS) entry which is preliminary data.</text>
</comment>
<dbReference type="SUPFAM" id="SSF103515">
    <property type="entry name" value="Autotransporter"/>
    <property type="match status" value="1"/>
</dbReference>
<sequence length="331" mass="38250">MSKQVQIINQDDIDELLLSILDHNIYTYQISKKNGQNIISITDTEDSEKDSIKNIIIDELDRNLTTPNSSSKHFGSGRASHAAANQRYNIVSDSDPPVPSFGNKEDSESDIDTPPYKNDIITPENTFQQKDTIIQTPDTYTESKPSKEDIQQHSIYSDEIDYSVKAKPAKWSIKTNLLYDATLSVNLGVEYLISDKYSIDVPINWNSWTFSNNKRFKHVLIQPEFRYWKNRPLSGHFFGLHLHWAFYNVGKTSYPLRIKDRYQGWLAGAGLSYGYRWNLNNKFDIEAEIGGGYAYLHHSKYAHEVCGPFRKRDNKHYWGITKTAINIIYKF</sequence>
<reference evidence="2 3" key="1">
    <citation type="submission" date="2019-03" db="EMBL/GenBank/DDBJ databases">
        <title>San Antonio Military Medical Center submission to MRSN (WRAIR), pending publication.</title>
        <authorList>
            <person name="Blyth D.M."/>
            <person name="Mccarthy S.L."/>
            <person name="Schall S.E."/>
            <person name="Stam J.A."/>
            <person name="Ong A.C."/>
            <person name="Mcgann P.T."/>
        </authorList>
    </citation>
    <scope>NUCLEOTIDE SEQUENCE [LARGE SCALE GENOMIC DNA]</scope>
    <source>
        <strain evidence="2 3">MRSN571793</strain>
    </source>
</reference>
<evidence type="ECO:0000313" key="2">
    <source>
        <dbReference type="EMBL" id="TFD97512.1"/>
    </source>
</evidence>
<dbReference type="AlphaFoldDB" id="A0A4Y8L7M6"/>
<dbReference type="STRING" id="1121485.GCA_000426485_02300"/>
<dbReference type="InterPro" id="IPR036709">
    <property type="entry name" value="Autotransporte_beta_dom_sf"/>
</dbReference>
<dbReference type="Pfam" id="PF12099">
    <property type="entry name" value="DUF3575"/>
    <property type="match status" value="1"/>
</dbReference>
<accession>A0A4Y8L7M6</accession>
<dbReference type="EMBL" id="SOML01000003">
    <property type="protein sequence ID" value="TFD97512.1"/>
    <property type="molecule type" value="Genomic_DNA"/>
</dbReference>
<evidence type="ECO:0000256" key="1">
    <source>
        <dbReference type="SAM" id="MobiDB-lite"/>
    </source>
</evidence>
<keyword evidence="3" id="KW-1185">Reference proteome</keyword>
<feature type="region of interest" description="Disordered" evidence="1">
    <location>
        <begin position="88"/>
        <end position="122"/>
    </location>
</feature>
<dbReference type="OrthoDB" id="1060107at2"/>
<dbReference type="Proteomes" id="UP000297861">
    <property type="component" value="Unassembled WGS sequence"/>
</dbReference>
<dbReference type="InterPro" id="IPR021958">
    <property type="entry name" value="DUF3575"/>
</dbReference>
<organism evidence="2 3">
    <name type="scientific">Dysgonomonas capnocytophagoides</name>
    <dbReference type="NCBI Taxonomy" id="45254"/>
    <lineage>
        <taxon>Bacteria</taxon>
        <taxon>Pseudomonadati</taxon>
        <taxon>Bacteroidota</taxon>
        <taxon>Bacteroidia</taxon>
        <taxon>Bacteroidales</taxon>
        <taxon>Dysgonomonadaceae</taxon>
        <taxon>Dysgonomonas</taxon>
    </lineage>
</organism>
<proteinExistence type="predicted"/>
<evidence type="ECO:0000313" key="3">
    <source>
        <dbReference type="Proteomes" id="UP000297861"/>
    </source>
</evidence>